<proteinExistence type="predicted"/>
<feature type="transmembrane region" description="Helical" evidence="1">
    <location>
        <begin position="85"/>
        <end position="104"/>
    </location>
</feature>
<evidence type="ECO:0000313" key="2">
    <source>
        <dbReference type="EMBL" id="QHT02923.1"/>
    </source>
</evidence>
<reference evidence="2" key="1">
    <citation type="journal article" date="2020" name="Nature">
        <title>Giant virus diversity and host interactions through global metagenomics.</title>
        <authorList>
            <person name="Schulz F."/>
            <person name="Roux S."/>
            <person name="Paez-Espino D."/>
            <person name="Jungbluth S."/>
            <person name="Walsh D.A."/>
            <person name="Denef V.J."/>
            <person name="McMahon K.D."/>
            <person name="Konstantinidis K.T."/>
            <person name="Eloe-Fadrosh E.A."/>
            <person name="Kyrpides N.C."/>
            <person name="Woyke T."/>
        </authorList>
    </citation>
    <scope>NUCLEOTIDE SEQUENCE</scope>
    <source>
        <strain evidence="2">GVMAG-M-3300020727-4</strain>
    </source>
</reference>
<organism evidence="2">
    <name type="scientific">viral metagenome</name>
    <dbReference type="NCBI Taxonomy" id="1070528"/>
    <lineage>
        <taxon>unclassified sequences</taxon>
        <taxon>metagenomes</taxon>
        <taxon>organismal metagenomes</taxon>
    </lineage>
</organism>
<sequence>MDYMELLTISNIIIIILIGVFILNWINNLDKIKCECSNTNKKIFIKAWWFFIIVYYTFEVLIYLLSGTKDTLSDFIKYNNLLLGFNLILGFVSAIMIIVTYRYINYLKTSDCKCSQGKTQDLLYMYSKINMVIIALIIVIMIFVGIRFIFK</sequence>
<feature type="transmembrane region" description="Helical" evidence="1">
    <location>
        <begin position="47"/>
        <end position="65"/>
    </location>
</feature>
<keyword evidence="1" id="KW-0812">Transmembrane</keyword>
<dbReference type="EMBL" id="MN739403">
    <property type="protein sequence ID" value="QHT02923.1"/>
    <property type="molecule type" value="Genomic_DNA"/>
</dbReference>
<feature type="transmembrane region" description="Helical" evidence="1">
    <location>
        <begin position="6"/>
        <end position="26"/>
    </location>
</feature>
<accession>A0A6C0CF36</accession>
<evidence type="ECO:0000256" key="1">
    <source>
        <dbReference type="SAM" id="Phobius"/>
    </source>
</evidence>
<keyword evidence="1" id="KW-1133">Transmembrane helix</keyword>
<name>A0A6C0CF36_9ZZZZ</name>
<protein>
    <submittedName>
        <fullName evidence="2">Uncharacterized protein</fullName>
    </submittedName>
</protein>
<feature type="transmembrane region" description="Helical" evidence="1">
    <location>
        <begin position="125"/>
        <end position="150"/>
    </location>
</feature>
<dbReference type="AlphaFoldDB" id="A0A6C0CF36"/>
<keyword evidence="1" id="KW-0472">Membrane</keyword>